<protein>
    <submittedName>
        <fullName evidence="1">Uncharacterized protein</fullName>
    </submittedName>
</protein>
<dbReference type="AlphaFoldDB" id="A0AAE1E3L6"/>
<reference evidence="1" key="1">
    <citation type="journal article" date="2023" name="G3 (Bethesda)">
        <title>A reference genome for the long-term kleptoplast-retaining sea slug Elysia crispata morphotype clarki.</title>
        <authorList>
            <person name="Eastman K.E."/>
            <person name="Pendleton A.L."/>
            <person name="Shaikh M.A."/>
            <person name="Suttiyut T."/>
            <person name="Ogas R."/>
            <person name="Tomko P."/>
            <person name="Gavelis G."/>
            <person name="Widhalm J.R."/>
            <person name="Wisecaver J.H."/>
        </authorList>
    </citation>
    <scope>NUCLEOTIDE SEQUENCE</scope>
    <source>
        <strain evidence="1">ECLA1</strain>
    </source>
</reference>
<keyword evidence="2" id="KW-1185">Reference proteome</keyword>
<gene>
    <name evidence="1" type="ORF">RRG08_007378</name>
</gene>
<dbReference type="PANTHER" id="PTHR28617:SF1">
    <property type="entry name" value="CILIA- AND FLAGELLA-ASSOCIATED PROTEIN 77"/>
    <property type="match status" value="1"/>
</dbReference>
<comment type="caution">
    <text evidence="1">The sequence shown here is derived from an EMBL/GenBank/DDBJ whole genome shotgun (WGS) entry which is preliminary data.</text>
</comment>
<sequence>MNKNNETLCCCCCVPCCPRESFIGRETVWTGWHKRPAPRDPRDRRDKCALRCAVDPEKKTDNYCAPTATEKRRAKERTIKCESPPYTIDYDVELAKVKKQLNLGRVAGSDEDVAFVNTAVGTVGRRRESMLDNRLLHRHQVGVPLRCCRDLPCPDFRYGQVEEIGWKVADALRAWAGTGLKEAKNQRVQKIPKDLCCTDILALNRAAVNEGVSTACELRDYRNSHCLVFSRHARRGGERLPPRGVDKDRIYGIKSNYVTSMQELLTDTELKNWEQCVRSCLREKMDDKKMSRPDPWKENTACILRAASSVKGPQSESLWKMPRFEHKARPHLCTFRSSTDLEAAHKANGLERVGREGIFGQGILTKPETSFEKVFPQKN</sequence>
<proteinExistence type="predicted"/>
<accession>A0AAE1E3L6</accession>
<dbReference type="Proteomes" id="UP001283361">
    <property type="component" value="Unassembled WGS sequence"/>
</dbReference>
<dbReference type="PANTHER" id="PTHR28617">
    <property type="entry name" value="CILIA- AND FLAGELLA-ASSOCIATED PROTEIN 77"/>
    <property type="match status" value="1"/>
</dbReference>
<evidence type="ECO:0000313" key="1">
    <source>
        <dbReference type="EMBL" id="KAK3792300.1"/>
    </source>
</evidence>
<evidence type="ECO:0000313" key="2">
    <source>
        <dbReference type="Proteomes" id="UP001283361"/>
    </source>
</evidence>
<name>A0AAE1E3L6_9GAST</name>
<dbReference type="Pfam" id="PF14825">
    <property type="entry name" value="CFAP77"/>
    <property type="match status" value="1"/>
</dbReference>
<dbReference type="InterPro" id="IPR029147">
    <property type="entry name" value="CFAP77"/>
</dbReference>
<dbReference type="EMBL" id="JAWDGP010001382">
    <property type="protein sequence ID" value="KAK3792300.1"/>
    <property type="molecule type" value="Genomic_DNA"/>
</dbReference>
<organism evidence="1 2">
    <name type="scientific">Elysia crispata</name>
    <name type="common">lettuce slug</name>
    <dbReference type="NCBI Taxonomy" id="231223"/>
    <lineage>
        <taxon>Eukaryota</taxon>
        <taxon>Metazoa</taxon>
        <taxon>Spiralia</taxon>
        <taxon>Lophotrochozoa</taxon>
        <taxon>Mollusca</taxon>
        <taxon>Gastropoda</taxon>
        <taxon>Heterobranchia</taxon>
        <taxon>Euthyneura</taxon>
        <taxon>Panpulmonata</taxon>
        <taxon>Sacoglossa</taxon>
        <taxon>Placobranchoidea</taxon>
        <taxon>Plakobranchidae</taxon>
        <taxon>Elysia</taxon>
    </lineage>
</organism>